<protein>
    <submittedName>
        <fullName evidence="5">Ribosomal protein l7/l12-like protein</fullName>
    </submittedName>
</protein>
<keyword evidence="6" id="KW-1185">Reference proteome</keyword>
<evidence type="ECO:0000256" key="3">
    <source>
        <dbReference type="ARBA" id="ARBA00023274"/>
    </source>
</evidence>
<comment type="similarity">
    <text evidence="1">Belongs to the bacterial ribosomal protein bL12 family.</text>
</comment>
<dbReference type="OrthoDB" id="250175at2759"/>
<evidence type="ECO:0000313" key="5">
    <source>
        <dbReference type="EMBL" id="GET91291.1"/>
    </source>
</evidence>
<evidence type="ECO:0000313" key="6">
    <source>
        <dbReference type="Proteomes" id="UP000419144"/>
    </source>
</evidence>
<feature type="domain" description="Large ribosomal subunit protein bL12 C-terminal" evidence="4">
    <location>
        <begin position="143"/>
        <end position="209"/>
    </location>
</feature>
<dbReference type="FunFam" id="3.30.1390.10:FF:000001">
    <property type="entry name" value="50S ribosomal protein L7/L12"/>
    <property type="match status" value="1"/>
</dbReference>
<dbReference type="InterPro" id="IPR000206">
    <property type="entry name" value="Ribosomal_bL12"/>
</dbReference>
<reference evidence="5" key="1">
    <citation type="submission" date="2019-11" db="EMBL/GenBank/DDBJ databases">
        <title>Leishmania tarentolae CDS.</title>
        <authorList>
            <person name="Goto Y."/>
            <person name="Yamagishi J."/>
        </authorList>
    </citation>
    <scope>NUCLEOTIDE SEQUENCE [LARGE SCALE GENOMIC DNA]</scope>
    <source>
        <strain evidence="5">Parrot Tar II</strain>
    </source>
</reference>
<dbReference type="Proteomes" id="UP000419144">
    <property type="component" value="Unassembled WGS sequence"/>
</dbReference>
<dbReference type="VEuPathDB" id="TriTrypDB:LtaPh_3133300"/>
<gene>
    <name evidence="5" type="ORF">LtaPh_3133300</name>
</gene>
<dbReference type="GO" id="GO:0003729">
    <property type="term" value="F:mRNA binding"/>
    <property type="evidence" value="ECO:0007669"/>
    <property type="project" value="TreeGrafter"/>
</dbReference>
<dbReference type="PANTHER" id="PTHR45987">
    <property type="entry name" value="39S RIBOSOMAL PROTEIN L12"/>
    <property type="match status" value="1"/>
</dbReference>
<dbReference type="PANTHER" id="PTHR45987:SF4">
    <property type="entry name" value="LARGE RIBOSOMAL SUBUNIT PROTEIN BL12M"/>
    <property type="match status" value="1"/>
</dbReference>
<evidence type="ECO:0000256" key="2">
    <source>
        <dbReference type="ARBA" id="ARBA00022980"/>
    </source>
</evidence>
<proteinExistence type="inferred from homology"/>
<accession>A0A640KPU9</accession>
<dbReference type="InterPro" id="IPR013823">
    <property type="entry name" value="Ribosomal_bL12_C"/>
</dbReference>
<dbReference type="EMBL" id="BLBS01000047">
    <property type="protein sequence ID" value="GET91291.1"/>
    <property type="molecule type" value="Genomic_DNA"/>
</dbReference>
<dbReference type="AlphaFoldDB" id="A0A640KPU9"/>
<keyword evidence="3" id="KW-0687">Ribonucleoprotein</keyword>
<dbReference type="SUPFAM" id="SSF54736">
    <property type="entry name" value="ClpS-like"/>
    <property type="match status" value="1"/>
</dbReference>
<dbReference type="GO" id="GO:0003735">
    <property type="term" value="F:structural constituent of ribosome"/>
    <property type="evidence" value="ECO:0007669"/>
    <property type="project" value="InterPro"/>
</dbReference>
<dbReference type="Gene3D" id="3.30.1390.10">
    <property type="match status" value="1"/>
</dbReference>
<dbReference type="GO" id="GO:0005840">
    <property type="term" value="C:ribosome"/>
    <property type="evidence" value="ECO:0007669"/>
    <property type="project" value="UniProtKB-KW"/>
</dbReference>
<evidence type="ECO:0000259" key="4">
    <source>
        <dbReference type="Pfam" id="PF00542"/>
    </source>
</evidence>
<sequence length="210" mass="21921">MRQRVLACEAAGKRMATTALFTSHRAIISGVASSRTPRGMTPLGVPCSEDVLEVLAEAYVNMDMATMTAFHKTAMAKMLRASDGGSESATVNYEDYLLQNCGGASSAAVATSASTARVAQGGTTAAAEGAAPLAKKAPEPTAFDVTLKTFPAENKIKLIKELRSVCGLSIQEAKTAIEKCPGVIARHMQKGDAEKLKDAMAKLGAEVELV</sequence>
<name>A0A640KPU9_LEITA</name>
<dbReference type="GO" id="GO:0006412">
    <property type="term" value="P:translation"/>
    <property type="evidence" value="ECO:0007669"/>
    <property type="project" value="InterPro"/>
</dbReference>
<keyword evidence="2" id="KW-0689">Ribosomal protein</keyword>
<organism evidence="5 6">
    <name type="scientific">Leishmania tarentolae</name>
    <name type="common">Sauroleishmania tarentolae</name>
    <dbReference type="NCBI Taxonomy" id="5689"/>
    <lineage>
        <taxon>Eukaryota</taxon>
        <taxon>Discoba</taxon>
        <taxon>Euglenozoa</taxon>
        <taxon>Kinetoplastea</taxon>
        <taxon>Metakinetoplastina</taxon>
        <taxon>Trypanosomatida</taxon>
        <taxon>Trypanosomatidae</taxon>
        <taxon>Leishmaniinae</taxon>
        <taxon>Leishmania</taxon>
        <taxon>lizard Leishmania</taxon>
    </lineage>
</organism>
<comment type="caution">
    <text evidence="5">The sequence shown here is derived from an EMBL/GenBank/DDBJ whole genome shotgun (WGS) entry which is preliminary data.</text>
</comment>
<dbReference type="Pfam" id="PF00542">
    <property type="entry name" value="Ribosomal_L12"/>
    <property type="match status" value="1"/>
</dbReference>
<dbReference type="CDD" id="cd00387">
    <property type="entry name" value="Ribosomal_L7_L12"/>
    <property type="match status" value="1"/>
</dbReference>
<dbReference type="InterPro" id="IPR014719">
    <property type="entry name" value="Ribosomal_bL12_C/ClpS-like"/>
</dbReference>
<dbReference type="GO" id="GO:1990904">
    <property type="term" value="C:ribonucleoprotein complex"/>
    <property type="evidence" value="ECO:0007669"/>
    <property type="project" value="UniProtKB-KW"/>
</dbReference>
<evidence type="ECO:0000256" key="1">
    <source>
        <dbReference type="ARBA" id="ARBA00007197"/>
    </source>
</evidence>